<accession>A0A6P8HFK0</accession>
<dbReference type="GO" id="GO:0008270">
    <property type="term" value="F:zinc ion binding"/>
    <property type="evidence" value="ECO:0007669"/>
    <property type="project" value="UniProtKB-KW"/>
</dbReference>
<dbReference type="PROSITE" id="PS00018">
    <property type="entry name" value="EF_HAND_1"/>
    <property type="match status" value="1"/>
</dbReference>
<keyword evidence="4" id="KW-0862">Zinc</keyword>
<dbReference type="Gene3D" id="1.10.238.10">
    <property type="entry name" value="EF-hand"/>
    <property type="match status" value="1"/>
</dbReference>
<dbReference type="PANTHER" id="PTHR23056">
    <property type="entry name" value="CALCINEURIN B"/>
    <property type="match status" value="1"/>
</dbReference>
<evidence type="ECO:0000313" key="11">
    <source>
        <dbReference type="RefSeq" id="XP_031555189.1"/>
    </source>
</evidence>
<dbReference type="GO" id="GO:0005509">
    <property type="term" value="F:calcium ion binding"/>
    <property type="evidence" value="ECO:0007669"/>
    <property type="project" value="InterPro"/>
</dbReference>
<organism evidence="10 11">
    <name type="scientific">Actinia tenebrosa</name>
    <name type="common">Australian red waratah sea anemone</name>
    <dbReference type="NCBI Taxonomy" id="6105"/>
    <lineage>
        <taxon>Eukaryota</taxon>
        <taxon>Metazoa</taxon>
        <taxon>Cnidaria</taxon>
        <taxon>Anthozoa</taxon>
        <taxon>Hexacorallia</taxon>
        <taxon>Actiniaria</taxon>
        <taxon>Actiniidae</taxon>
        <taxon>Actinia</taxon>
    </lineage>
</organism>
<dbReference type="OrthoDB" id="2122982at2759"/>
<evidence type="ECO:0000313" key="10">
    <source>
        <dbReference type="Proteomes" id="UP000515163"/>
    </source>
</evidence>
<feature type="domain" description="ZZ-type" evidence="8">
    <location>
        <begin position="119"/>
        <end position="171"/>
    </location>
</feature>
<dbReference type="InterPro" id="IPR000433">
    <property type="entry name" value="Znf_ZZ"/>
</dbReference>
<keyword evidence="10" id="KW-1185">Reference proteome</keyword>
<dbReference type="GeneID" id="116292089"/>
<evidence type="ECO:0000259" key="8">
    <source>
        <dbReference type="PROSITE" id="PS50135"/>
    </source>
</evidence>
<dbReference type="SMART" id="SM00054">
    <property type="entry name" value="EFh"/>
    <property type="match status" value="3"/>
</dbReference>
<dbReference type="PROSITE" id="PS50135">
    <property type="entry name" value="ZF_ZZ_2"/>
    <property type="match status" value="1"/>
</dbReference>
<reference evidence="11" key="1">
    <citation type="submission" date="2025-08" db="UniProtKB">
        <authorList>
            <consortium name="RefSeq"/>
        </authorList>
    </citation>
    <scope>IDENTIFICATION</scope>
    <source>
        <tissue evidence="11">Tentacle</tissue>
    </source>
</reference>
<dbReference type="CDD" id="cd02340">
    <property type="entry name" value="ZZ_NBR1_like"/>
    <property type="match status" value="1"/>
</dbReference>
<feature type="compositionally biased region" description="Basic and acidic residues" evidence="7">
    <location>
        <begin position="69"/>
        <end position="81"/>
    </location>
</feature>
<evidence type="ECO:0000256" key="3">
    <source>
        <dbReference type="ARBA" id="ARBA00022771"/>
    </source>
</evidence>
<feature type="domain" description="EF-hand" evidence="9">
    <location>
        <begin position="282"/>
        <end position="317"/>
    </location>
</feature>
<evidence type="ECO:0000256" key="4">
    <source>
        <dbReference type="ARBA" id="ARBA00022833"/>
    </source>
</evidence>
<evidence type="ECO:0000256" key="5">
    <source>
        <dbReference type="ARBA" id="ARBA00022837"/>
    </source>
</evidence>
<dbReference type="GO" id="GO:0019900">
    <property type="term" value="F:kinase binding"/>
    <property type="evidence" value="ECO:0007669"/>
    <property type="project" value="InterPro"/>
</dbReference>
<dbReference type="PRINTS" id="PR00450">
    <property type="entry name" value="RECOVERIN"/>
</dbReference>
<feature type="domain" description="EF-hand" evidence="9">
    <location>
        <begin position="393"/>
        <end position="428"/>
    </location>
</feature>
<sequence>MGSLAQFVCGAAVGVAVFVAVTNLQRRVLVVSKNTIPSHSLDSESSNQDGLSQERVLHTIQSAATPMRRVPDEPRAEERTTTSHGNATSGEQQDDDGQNLLNFLYNIAEDQAKKEGYIHRGITCNTCQASPICGVRYKCANCVDYDICERCETQDCHNKIHVFLKIPIPIPPLANPRTPCTTVLYPGKKSHPCQLSWDEIQRLKNDTHFDLIEIEALVEQFKTLATEDVGITREVFDQCLGPLGQHKNLVMEQMFKFYDQGGDNIIDLEEFVQALSILVKGSQQEKIPFAFKGYDIEGKGYINRENLRNMFKAYFNVSLELVRDVVRSCEEEMMASFDDAADKPVSAVFNAPIPNHGGPLTSGKPAQHYHNPGSSKRGQDGMWPVMEAMSQDAIDEMVENVFKHADLDDNGEISFEEFKVWAANDNTLLAWFEALGTVF</sequence>
<dbReference type="PROSITE" id="PS50222">
    <property type="entry name" value="EF_HAND_2"/>
    <property type="match status" value="3"/>
</dbReference>
<dbReference type="Proteomes" id="UP000515163">
    <property type="component" value="Unplaced"/>
</dbReference>
<feature type="region of interest" description="Disordered" evidence="7">
    <location>
        <begin position="61"/>
        <end position="97"/>
    </location>
</feature>
<proteinExistence type="predicted"/>
<evidence type="ECO:0000256" key="7">
    <source>
        <dbReference type="SAM" id="MobiDB-lite"/>
    </source>
</evidence>
<feature type="region of interest" description="Disordered" evidence="7">
    <location>
        <begin position="359"/>
        <end position="381"/>
    </location>
</feature>
<dbReference type="InParanoid" id="A0A6P8HFK0"/>
<dbReference type="KEGG" id="aten:116292089"/>
<dbReference type="Gene3D" id="3.30.60.90">
    <property type="match status" value="1"/>
</dbReference>
<dbReference type="SUPFAM" id="SSF47473">
    <property type="entry name" value="EF-hand"/>
    <property type="match status" value="1"/>
</dbReference>
<dbReference type="GO" id="GO:0019722">
    <property type="term" value="P:calcium-mediated signaling"/>
    <property type="evidence" value="ECO:0007669"/>
    <property type="project" value="InterPro"/>
</dbReference>
<gene>
    <name evidence="11" type="primary">LOC116292089</name>
</gene>
<dbReference type="InterPro" id="IPR045198">
    <property type="entry name" value="CNBL1-10"/>
</dbReference>
<evidence type="ECO:0000256" key="2">
    <source>
        <dbReference type="ARBA" id="ARBA00022737"/>
    </source>
</evidence>
<dbReference type="InterPro" id="IPR011992">
    <property type="entry name" value="EF-hand-dom_pair"/>
</dbReference>
<dbReference type="RefSeq" id="XP_031555189.1">
    <property type="nucleotide sequence ID" value="XM_031699329.1"/>
</dbReference>
<dbReference type="CDD" id="cd00051">
    <property type="entry name" value="EFh"/>
    <property type="match status" value="1"/>
</dbReference>
<dbReference type="PROSITE" id="PS01357">
    <property type="entry name" value="ZF_ZZ_1"/>
    <property type="match status" value="1"/>
</dbReference>
<dbReference type="SMART" id="SM00291">
    <property type="entry name" value="ZnF_ZZ"/>
    <property type="match status" value="1"/>
</dbReference>
<dbReference type="SUPFAM" id="SSF57850">
    <property type="entry name" value="RING/U-box"/>
    <property type="match status" value="1"/>
</dbReference>
<dbReference type="Pfam" id="PF00569">
    <property type="entry name" value="ZZ"/>
    <property type="match status" value="1"/>
</dbReference>
<evidence type="ECO:0000256" key="6">
    <source>
        <dbReference type="PROSITE-ProRule" id="PRU00228"/>
    </source>
</evidence>
<dbReference type="InterPro" id="IPR043145">
    <property type="entry name" value="Znf_ZZ_sf"/>
</dbReference>
<name>A0A6P8HFK0_ACTTE</name>
<dbReference type="PANTHER" id="PTHR23056:SF110">
    <property type="entry name" value="CALMODULIN"/>
    <property type="match status" value="1"/>
</dbReference>
<keyword evidence="3 6" id="KW-0863">Zinc-finger</keyword>
<dbReference type="AlphaFoldDB" id="A0A6P8HFK0"/>
<feature type="compositionally biased region" description="Polar residues" evidence="7">
    <location>
        <begin position="82"/>
        <end position="91"/>
    </location>
</feature>
<protein>
    <submittedName>
        <fullName evidence="11">Uncharacterized protein LOC116292089</fullName>
    </submittedName>
</protein>
<keyword evidence="1" id="KW-0479">Metal-binding</keyword>
<evidence type="ECO:0000259" key="9">
    <source>
        <dbReference type="PROSITE" id="PS50222"/>
    </source>
</evidence>
<keyword evidence="5" id="KW-0106">Calcium</keyword>
<feature type="domain" description="EF-hand" evidence="9">
    <location>
        <begin position="246"/>
        <end position="281"/>
    </location>
</feature>
<dbReference type="InterPro" id="IPR018247">
    <property type="entry name" value="EF_Hand_1_Ca_BS"/>
</dbReference>
<dbReference type="Pfam" id="PF13833">
    <property type="entry name" value="EF-hand_8"/>
    <property type="match status" value="2"/>
</dbReference>
<evidence type="ECO:0000256" key="1">
    <source>
        <dbReference type="ARBA" id="ARBA00022723"/>
    </source>
</evidence>
<keyword evidence="2" id="KW-0677">Repeat</keyword>
<dbReference type="InterPro" id="IPR002048">
    <property type="entry name" value="EF_hand_dom"/>
</dbReference>